<dbReference type="RefSeq" id="WP_011744801.1">
    <property type="nucleotide sequence ID" value="NC_008639.1"/>
</dbReference>
<evidence type="ECO:0000313" key="1">
    <source>
        <dbReference type="EMBL" id="ABL64974.1"/>
    </source>
</evidence>
<dbReference type="STRING" id="290317.Cpha266_0926"/>
<proteinExistence type="predicted"/>
<dbReference type="EMBL" id="CP000492">
    <property type="protein sequence ID" value="ABL64974.1"/>
    <property type="molecule type" value="Genomic_DNA"/>
</dbReference>
<keyword evidence="2" id="KW-1185">Reference proteome</keyword>
<dbReference type="Proteomes" id="UP000008701">
    <property type="component" value="Chromosome"/>
</dbReference>
<evidence type="ECO:0000313" key="2">
    <source>
        <dbReference type="Proteomes" id="UP000008701"/>
    </source>
</evidence>
<name>A1BEZ7_CHLPD</name>
<dbReference type="KEGG" id="cph:Cpha266_0926"/>
<sequence>MHDPEAQKSKAETLLLEENIGKIIARLHDCRKENELLRSEIVSLQNILRSCKLPGSENSAAGDLDNGSAGGFSYAEKLQVRQKLVQILQRIEMELRSGQTL</sequence>
<dbReference type="AlphaFoldDB" id="A1BEZ7"/>
<reference evidence="1 2" key="1">
    <citation type="submission" date="2006-12" db="EMBL/GenBank/DDBJ databases">
        <title>Complete sequence of Chlorobium phaeobacteroides DSM 266.</title>
        <authorList>
            <consortium name="US DOE Joint Genome Institute"/>
            <person name="Copeland A."/>
            <person name="Lucas S."/>
            <person name="Lapidus A."/>
            <person name="Barry K."/>
            <person name="Detter J.C."/>
            <person name="Glavina del Rio T."/>
            <person name="Hammon N."/>
            <person name="Israni S."/>
            <person name="Pitluck S."/>
            <person name="Goltsman E."/>
            <person name="Schmutz J."/>
            <person name="Larimer F."/>
            <person name="Land M."/>
            <person name="Hauser L."/>
            <person name="Mikhailova N."/>
            <person name="Li T."/>
            <person name="Overmann J."/>
            <person name="Bryant D.A."/>
            <person name="Richardson P."/>
        </authorList>
    </citation>
    <scope>NUCLEOTIDE SEQUENCE [LARGE SCALE GENOMIC DNA]</scope>
    <source>
        <strain evidence="1 2">DSM 266</strain>
    </source>
</reference>
<dbReference type="HOGENOM" id="CLU_2286462_0_0_10"/>
<gene>
    <name evidence="1" type="ordered locus">Cpha266_0926</name>
</gene>
<organism evidence="1 2">
    <name type="scientific">Chlorobium phaeobacteroides (strain DSM 266 / SMG 266 / 2430)</name>
    <dbReference type="NCBI Taxonomy" id="290317"/>
    <lineage>
        <taxon>Bacteria</taxon>
        <taxon>Pseudomonadati</taxon>
        <taxon>Chlorobiota</taxon>
        <taxon>Chlorobiia</taxon>
        <taxon>Chlorobiales</taxon>
        <taxon>Chlorobiaceae</taxon>
        <taxon>Chlorobium/Pelodictyon group</taxon>
        <taxon>Chlorobium</taxon>
    </lineage>
</organism>
<protein>
    <submittedName>
        <fullName evidence="1">Uncharacterized protein</fullName>
    </submittedName>
</protein>
<accession>A1BEZ7</accession>
<dbReference type="eggNOG" id="ENOG5032ZCR">
    <property type="taxonomic scope" value="Bacteria"/>
</dbReference>
<dbReference type="OrthoDB" id="595222at2"/>